<dbReference type="Proteomes" id="UP000326837">
    <property type="component" value="Chromosome"/>
</dbReference>
<proteinExistence type="predicted"/>
<keyword evidence="2" id="KW-1185">Reference proteome</keyword>
<protein>
    <recommendedName>
        <fullName evidence="3">UBA domain-containing protein</fullName>
    </recommendedName>
</protein>
<reference evidence="2" key="1">
    <citation type="submission" date="2019-10" db="EMBL/GenBank/DDBJ databases">
        <title>Lacipirellula parvula gen. nov., sp. nov., representing a lineage of planctomycetes widespread in freshwater anoxic habitats, and description of the family Lacipirellulaceae.</title>
        <authorList>
            <person name="Dedysh S.N."/>
            <person name="Kulichevskaya I.S."/>
            <person name="Beletsky A.V."/>
            <person name="Rakitin A.L."/>
            <person name="Mardanov A.V."/>
            <person name="Ivanova A.A."/>
            <person name="Saltykova V.X."/>
            <person name="Rijpstra W.I.C."/>
            <person name="Sinninghe Damste J.S."/>
            <person name="Ravin N.V."/>
        </authorList>
    </citation>
    <scope>NUCLEOTIDE SEQUENCE [LARGE SCALE GENOMIC DNA]</scope>
    <source>
        <strain evidence="2">PX69</strain>
    </source>
</reference>
<evidence type="ECO:0008006" key="3">
    <source>
        <dbReference type="Google" id="ProtNLM"/>
    </source>
</evidence>
<dbReference type="KEGG" id="lpav:PLANPX_4186"/>
<name>A0A5K7XCQ4_9BACT</name>
<accession>A0A5K7XCQ4</accession>
<dbReference type="EMBL" id="AP021861">
    <property type="protein sequence ID" value="BBO34574.1"/>
    <property type="molecule type" value="Genomic_DNA"/>
</dbReference>
<organism evidence="1 2">
    <name type="scientific">Lacipirellula parvula</name>
    <dbReference type="NCBI Taxonomy" id="2650471"/>
    <lineage>
        <taxon>Bacteria</taxon>
        <taxon>Pseudomonadati</taxon>
        <taxon>Planctomycetota</taxon>
        <taxon>Planctomycetia</taxon>
        <taxon>Pirellulales</taxon>
        <taxon>Lacipirellulaceae</taxon>
        <taxon>Lacipirellula</taxon>
    </lineage>
</organism>
<evidence type="ECO:0000313" key="2">
    <source>
        <dbReference type="Proteomes" id="UP000326837"/>
    </source>
</evidence>
<gene>
    <name evidence="1" type="ORF">PLANPX_4186</name>
</gene>
<evidence type="ECO:0000313" key="1">
    <source>
        <dbReference type="EMBL" id="BBO34574.1"/>
    </source>
</evidence>
<dbReference type="AlphaFoldDB" id="A0A5K7XCQ4"/>
<sequence>MSTNQLIRHCAALGFRDAIKAATILKHTVKGSGNLEAAVESLRKNAPHLFK</sequence>